<accession>A0A6J0BK53</accession>
<evidence type="ECO:0000259" key="10">
    <source>
        <dbReference type="SMART" id="SM00093"/>
    </source>
</evidence>
<protein>
    <submittedName>
        <fullName evidence="12">Uncharacterized protein LOC107220504</fullName>
    </submittedName>
</protein>
<keyword evidence="11" id="KW-1185">Reference proteome</keyword>
<dbReference type="GeneID" id="107220504"/>
<evidence type="ECO:0000256" key="1">
    <source>
        <dbReference type="ARBA" id="ARBA00004613"/>
    </source>
</evidence>
<dbReference type="PANTHER" id="PTHR11461:SF211">
    <property type="entry name" value="GH10112P-RELATED"/>
    <property type="match status" value="1"/>
</dbReference>
<dbReference type="InterPro" id="IPR023795">
    <property type="entry name" value="Serpin_CS"/>
</dbReference>
<dbReference type="InterPro" id="IPR042185">
    <property type="entry name" value="Serpin_sf_2"/>
</dbReference>
<evidence type="ECO:0000256" key="9">
    <source>
        <dbReference type="SAM" id="SignalP"/>
    </source>
</evidence>
<gene>
    <name evidence="12" type="primary">LOC107220504</name>
</gene>
<evidence type="ECO:0000256" key="8">
    <source>
        <dbReference type="RuleBase" id="RU000411"/>
    </source>
</evidence>
<dbReference type="RefSeq" id="XP_015514612.1">
    <property type="nucleotide sequence ID" value="XM_015659126.2"/>
</dbReference>
<dbReference type="Proteomes" id="UP000829291">
    <property type="component" value="Chromosome 4"/>
</dbReference>
<dbReference type="PROSITE" id="PS00284">
    <property type="entry name" value="SERPIN"/>
    <property type="match status" value="1"/>
</dbReference>
<keyword evidence="3" id="KW-0964">Secreted</keyword>
<feature type="chain" id="PRO_5026701367" evidence="9">
    <location>
        <begin position="25"/>
        <end position="855"/>
    </location>
</feature>
<dbReference type="InterPro" id="IPR036186">
    <property type="entry name" value="Serpin_sf"/>
</dbReference>
<comment type="subcellular location">
    <subcellularLocation>
        <location evidence="1">Secreted</location>
    </subcellularLocation>
</comment>
<comment type="similarity">
    <text evidence="2 8">Belongs to the serpin family.</text>
</comment>
<dbReference type="InterPro" id="IPR000215">
    <property type="entry name" value="Serpin_fam"/>
</dbReference>
<dbReference type="PANTHER" id="PTHR11461">
    <property type="entry name" value="SERINE PROTEASE INHIBITOR, SERPIN"/>
    <property type="match status" value="1"/>
</dbReference>
<dbReference type="Gene3D" id="3.30.497.10">
    <property type="entry name" value="Antithrombin, subunit I, domain 2"/>
    <property type="match status" value="2"/>
</dbReference>
<evidence type="ECO:0000313" key="11">
    <source>
        <dbReference type="Proteomes" id="UP000829291"/>
    </source>
</evidence>
<dbReference type="InterPro" id="IPR023796">
    <property type="entry name" value="Serpin_dom"/>
</dbReference>
<organism evidence="12">
    <name type="scientific">Neodiprion lecontei</name>
    <name type="common">Redheaded pine sawfly</name>
    <dbReference type="NCBI Taxonomy" id="441921"/>
    <lineage>
        <taxon>Eukaryota</taxon>
        <taxon>Metazoa</taxon>
        <taxon>Ecdysozoa</taxon>
        <taxon>Arthropoda</taxon>
        <taxon>Hexapoda</taxon>
        <taxon>Insecta</taxon>
        <taxon>Pterygota</taxon>
        <taxon>Neoptera</taxon>
        <taxon>Endopterygota</taxon>
        <taxon>Hymenoptera</taxon>
        <taxon>Tenthredinoidea</taxon>
        <taxon>Diprionidae</taxon>
        <taxon>Diprioninae</taxon>
        <taxon>Neodiprion</taxon>
    </lineage>
</organism>
<dbReference type="FunFam" id="2.30.39.10:FF:000030">
    <property type="entry name" value="Serpin 2"/>
    <property type="match status" value="1"/>
</dbReference>
<evidence type="ECO:0000256" key="7">
    <source>
        <dbReference type="ARBA" id="ARBA00023180"/>
    </source>
</evidence>
<dbReference type="InterPro" id="IPR042178">
    <property type="entry name" value="Serpin_sf_1"/>
</dbReference>
<dbReference type="SMART" id="SM00093">
    <property type="entry name" value="SERPIN"/>
    <property type="match status" value="2"/>
</dbReference>
<dbReference type="CDD" id="cd19578">
    <property type="entry name" value="serpinK_insect_SRPN2-like"/>
    <property type="match status" value="1"/>
</dbReference>
<dbReference type="GO" id="GO:0005615">
    <property type="term" value="C:extracellular space"/>
    <property type="evidence" value="ECO:0007669"/>
    <property type="project" value="InterPro"/>
</dbReference>
<keyword evidence="4" id="KW-0646">Protease inhibitor</keyword>
<dbReference type="OrthoDB" id="671595at2759"/>
<dbReference type="Pfam" id="PF00079">
    <property type="entry name" value="Serpin"/>
    <property type="match status" value="2"/>
</dbReference>
<evidence type="ECO:0000256" key="4">
    <source>
        <dbReference type="ARBA" id="ARBA00022690"/>
    </source>
</evidence>
<dbReference type="SUPFAM" id="SSF56574">
    <property type="entry name" value="Serpins"/>
    <property type="match status" value="2"/>
</dbReference>
<dbReference type="Gene3D" id="2.30.39.10">
    <property type="entry name" value="Alpha-1-antitrypsin, domain 1"/>
    <property type="match status" value="2"/>
</dbReference>
<feature type="domain" description="Serpin" evidence="10">
    <location>
        <begin position="474"/>
        <end position="832"/>
    </location>
</feature>
<evidence type="ECO:0000256" key="5">
    <source>
        <dbReference type="ARBA" id="ARBA00022729"/>
    </source>
</evidence>
<dbReference type="InParanoid" id="A0A6J0BK53"/>
<dbReference type="GO" id="GO:0004867">
    <property type="term" value="F:serine-type endopeptidase inhibitor activity"/>
    <property type="evidence" value="ECO:0007669"/>
    <property type="project" value="UniProtKB-KW"/>
</dbReference>
<name>A0A6J0BK53_NEOLC</name>
<keyword evidence="5 9" id="KW-0732">Signal</keyword>
<evidence type="ECO:0000256" key="3">
    <source>
        <dbReference type="ARBA" id="ARBA00022525"/>
    </source>
</evidence>
<keyword evidence="7" id="KW-0325">Glycoprotein</keyword>
<evidence type="ECO:0000313" key="12">
    <source>
        <dbReference type="RefSeq" id="XP_015514612.1"/>
    </source>
</evidence>
<feature type="signal peptide" evidence="9">
    <location>
        <begin position="1"/>
        <end position="24"/>
    </location>
</feature>
<evidence type="ECO:0000256" key="6">
    <source>
        <dbReference type="ARBA" id="ARBA00022900"/>
    </source>
</evidence>
<feature type="domain" description="Serpin" evidence="10">
    <location>
        <begin position="60"/>
        <end position="425"/>
    </location>
</feature>
<sequence>MSGTYTGSAMAILILGLTTILVSMVPMAAEAAAVVQRNASARQLDLWEDEDYVPYRGDRFNVFDWGLCKNLAAKYPSNMLISPISVKLALVLLYEGAQGQTAHELAGALELPNGREATRDRFSTILRSLQTYQQEYTLDISTRLIVDTSIQPKQRYSAIVKTFYSTDIVTTNLSNARPALASINAWVSNVTHGHIKEVLTDEQKIKESVFLVMNALYFEGTWRHPFSKNATKYGAFHTDIEKSVQVPYMNAVGRFYYADIPELDAQLVRLPYLGHKYAMFIVVPRARTGLQQLVKDINPFVIKNHMMLMQEIPLEVSLPKFKFDFTTHLESTLRELGIRDIFDNTAAFPGIARARANSQRLIVSDFVQKAGIEVDETGTTAQVVTVVSLGNKNSDTVVNVRHPFFFFIEDEFSGAIVFVGKVTNPLETNGFFEEPVTKSPNPFGSTIFSAVPVAAPVTPATDPNTGDRFNFFDIELLQALTAEGEDNIVVAPASVKAALTALVEGTGGRTATEILTLLRLPSDTESLRLAAERSLAPFKVRRVGAELDIATRLWTGNDVTVNPKYSEILRQYYNSDVEVVNFVDAPGASHLINNWVRETTRGHIKSIVDPGSLGSGVRLLLTNALYMKSTWKTSFDRSLTAPRCFQVPNYGCENTYLMESLAYYPYAYIPSLQAEAIELPYADGKLSMLILLPERLEDGIHALMKDLAHTPLPSIIGSLQETEVLLSLPRFSVETKIDLRSALEGLGIKDLFDLKANISGIANGPLKVGNILHNAKIEVNEEGTIASAVTGIAVVPLMGSTVQRFRADHPFVFILRDSDSGSVLFAGRVTRPDLIPVSGAQNNINMSRRLLRRSV</sequence>
<evidence type="ECO:0000256" key="2">
    <source>
        <dbReference type="ARBA" id="ARBA00009500"/>
    </source>
</evidence>
<keyword evidence="6" id="KW-0722">Serine protease inhibitor</keyword>
<proteinExistence type="inferred from homology"/>
<dbReference type="KEGG" id="nlo:107220504"/>
<dbReference type="AlphaFoldDB" id="A0A6J0BK53"/>
<reference evidence="12" key="1">
    <citation type="submission" date="2025-08" db="UniProtKB">
        <authorList>
            <consortium name="RefSeq"/>
        </authorList>
    </citation>
    <scope>IDENTIFICATION</scope>
    <source>
        <tissue evidence="12">Thorax and Abdomen</tissue>
    </source>
</reference>